<reference evidence="1" key="1">
    <citation type="journal article" date="2022" name="Plant J.">
        <title>Strategies of tolerance reflected in two North American maple genomes.</title>
        <authorList>
            <person name="McEvoy S.L."/>
            <person name="Sezen U.U."/>
            <person name="Trouern-Trend A."/>
            <person name="McMahon S.M."/>
            <person name="Schaberg P.G."/>
            <person name="Yang J."/>
            <person name="Wegrzyn J.L."/>
            <person name="Swenson N.G."/>
        </authorList>
    </citation>
    <scope>NUCLEOTIDE SEQUENCE</scope>
    <source>
        <strain evidence="1">91603</strain>
    </source>
</reference>
<comment type="caution">
    <text evidence="1">The sequence shown here is derived from an EMBL/GenBank/DDBJ whole genome shotgun (WGS) entry which is preliminary data.</text>
</comment>
<reference evidence="1" key="2">
    <citation type="submission" date="2023-02" db="EMBL/GenBank/DDBJ databases">
        <authorList>
            <person name="Swenson N.G."/>
            <person name="Wegrzyn J.L."/>
            <person name="Mcevoy S.L."/>
        </authorList>
    </citation>
    <scope>NUCLEOTIDE SEQUENCE</scope>
    <source>
        <strain evidence="1">91603</strain>
        <tissue evidence="1">Leaf</tissue>
    </source>
</reference>
<evidence type="ECO:0000313" key="1">
    <source>
        <dbReference type="EMBL" id="KAI9169362.1"/>
    </source>
</evidence>
<accession>A0AAD5IM98</accession>
<organism evidence="1 2">
    <name type="scientific">Acer negundo</name>
    <name type="common">Box elder</name>
    <dbReference type="NCBI Taxonomy" id="4023"/>
    <lineage>
        <taxon>Eukaryota</taxon>
        <taxon>Viridiplantae</taxon>
        <taxon>Streptophyta</taxon>
        <taxon>Embryophyta</taxon>
        <taxon>Tracheophyta</taxon>
        <taxon>Spermatophyta</taxon>
        <taxon>Magnoliopsida</taxon>
        <taxon>eudicotyledons</taxon>
        <taxon>Gunneridae</taxon>
        <taxon>Pentapetalae</taxon>
        <taxon>rosids</taxon>
        <taxon>malvids</taxon>
        <taxon>Sapindales</taxon>
        <taxon>Sapindaceae</taxon>
        <taxon>Hippocastanoideae</taxon>
        <taxon>Acereae</taxon>
        <taxon>Acer</taxon>
    </lineage>
</organism>
<gene>
    <name evidence="1" type="ORF">LWI28_011200</name>
</gene>
<dbReference type="Proteomes" id="UP001064489">
    <property type="component" value="Chromosome 7"/>
</dbReference>
<dbReference type="AlphaFoldDB" id="A0AAD5IM98"/>
<protein>
    <submittedName>
        <fullName evidence="1">Uncharacterized protein</fullName>
    </submittedName>
</protein>
<keyword evidence="2" id="KW-1185">Reference proteome</keyword>
<proteinExistence type="predicted"/>
<dbReference type="EMBL" id="JAJSOW010000104">
    <property type="protein sequence ID" value="KAI9169362.1"/>
    <property type="molecule type" value="Genomic_DNA"/>
</dbReference>
<sequence length="213" mass="23139">MEERVVKLEEDSKVLIDEVTRRLSRSSELYLRSVQLGFDCGHRVGFELMRGYTKKIFLEGEWDNVDPIKARASSSIMFPAVFLPVTPLVSSSPSSVSPTANVGLSLGSSRPTYTPLLTPAKSRTSLLAKFSTLPTVNFPLSEMAARASRFDESRRCRRRSPGPVAIARKLPVAAPLTESATVGRRIRCCSSSNPALLVVYSAGPLAESAALGH</sequence>
<name>A0AAD5IM98_ACENE</name>
<evidence type="ECO:0000313" key="2">
    <source>
        <dbReference type="Proteomes" id="UP001064489"/>
    </source>
</evidence>